<dbReference type="Proteomes" id="UP000254737">
    <property type="component" value="Unassembled WGS sequence"/>
</dbReference>
<feature type="transmembrane region" description="Helical" evidence="1">
    <location>
        <begin position="12"/>
        <end position="29"/>
    </location>
</feature>
<organism evidence="2 3">
    <name type="scientific">Empedobacter falsenii</name>
    <dbReference type="NCBI Taxonomy" id="343874"/>
    <lineage>
        <taxon>Bacteria</taxon>
        <taxon>Pseudomonadati</taxon>
        <taxon>Bacteroidota</taxon>
        <taxon>Flavobacteriia</taxon>
        <taxon>Flavobacteriales</taxon>
        <taxon>Weeksellaceae</taxon>
        <taxon>Empedobacter</taxon>
    </lineage>
</organism>
<sequence>MKKALENYSIQFIKEIIPVTVGILIALFIDNWNTNRKDQVYINQVFSTIKSELNETTEEIKYNVPLQNSYVDSLEYYADNKSVNILDITMKCKGVFIPQIKTSAWKSVSTSKIDLINYDKITSLSNIEEQKDILKNKTEFFMNFLYSNFYETEKNKKETIKILILDIIQTEKTIQRQIDFYNKK</sequence>
<name>A0A376G4A2_9FLAO</name>
<dbReference type="OrthoDB" id="713837at2"/>
<evidence type="ECO:0000256" key="1">
    <source>
        <dbReference type="SAM" id="Phobius"/>
    </source>
</evidence>
<dbReference type="RefSeq" id="WP_038334092.1">
    <property type="nucleotide sequence ID" value="NZ_JACAIY010000010.1"/>
</dbReference>
<keyword evidence="1" id="KW-0812">Transmembrane</keyword>
<gene>
    <name evidence="2" type="ORF">NCTC13456_01190</name>
</gene>
<reference evidence="2 3" key="1">
    <citation type="submission" date="2018-06" db="EMBL/GenBank/DDBJ databases">
        <authorList>
            <consortium name="Pathogen Informatics"/>
            <person name="Doyle S."/>
        </authorList>
    </citation>
    <scope>NUCLEOTIDE SEQUENCE [LARGE SCALE GENOMIC DNA]</scope>
    <source>
        <strain evidence="2 3">NCTC13456</strain>
    </source>
</reference>
<keyword evidence="1" id="KW-0472">Membrane</keyword>
<evidence type="ECO:0000313" key="3">
    <source>
        <dbReference type="Proteomes" id="UP000254737"/>
    </source>
</evidence>
<dbReference type="EMBL" id="UFXS01000001">
    <property type="protein sequence ID" value="STD54771.1"/>
    <property type="molecule type" value="Genomic_DNA"/>
</dbReference>
<proteinExistence type="predicted"/>
<evidence type="ECO:0000313" key="2">
    <source>
        <dbReference type="EMBL" id="STD54771.1"/>
    </source>
</evidence>
<dbReference type="STRING" id="343874.GCA_000805695_00347"/>
<accession>A0A376G4A2</accession>
<dbReference type="AlphaFoldDB" id="A0A376G4A2"/>
<protein>
    <submittedName>
        <fullName evidence="2">Uncharacterized protein</fullName>
    </submittedName>
</protein>
<keyword evidence="1" id="KW-1133">Transmembrane helix</keyword>